<organism evidence="3 4">
    <name type="scientific">Sorangium cellulosum</name>
    <name type="common">Polyangium cellulosum</name>
    <dbReference type="NCBI Taxonomy" id="56"/>
    <lineage>
        <taxon>Bacteria</taxon>
        <taxon>Pseudomonadati</taxon>
        <taxon>Myxococcota</taxon>
        <taxon>Polyangia</taxon>
        <taxon>Polyangiales</taxon>
        <taxon>Polyangiaceae</taxon>
        <taxon>Sorangium</taxon>
    </lineage>
</organism>
<feature type="compositionally biased region" description="Gly residues" evidence="1">
    <location>
        <begin position="65"/>
        <end position="80"/>
    </location>
</feature>
<dbReference type="AlphaFoldDB" id="A0A150RHM7"/>
<accession>A0A150RHM7</accession>
<protein>
    <submittedName>
        <fullName evidence="3">Uncharacterized protein</fullName>
    </submittedName>
</protein>
<gene>
    <name evidence="3" type="ORF">BE18_49315</name>
</gene>
<feature type="region of interest" description="Disordered" evidence="1">
    <location>
        <begin position="63"/>
        <end position="86"/>
    </location>
</feature>
<evidence type="ECO:0000256" key="2">
    <source>
        <dbReference type="SAM" id="SignalP"/>
    </source>
</evidence>
<sequence length="86" mass="7994">MRAPDGAVPRTKIAVLMGLTAALFQPLACAGEVVDERDQGSSSSSGFGGDIAVAGAYGGSPSVGSAGGANPTGGPGGFGGDIAVAG</sequence>
<dbReference type="Proteomes" id="UP000075515">
    <property type="component" value="Unassembled WGS sequence"/>
</dbReference>
<evidence type="ECO:0000256" key="1">
    <source>
        <dbReference type="SAM" id="MobiDB-lite"/>
    </source>
</evidence>
<evidence type="ECO:0000313" key="3">
    <source>
        <dbReference type="EMBL" id="KYF79670.1"/>
    </source>
</evidence>
<reference evidence="3 4" key="1">
    <citation type="submission" date="2014-02" db="EMBL/GenBank/DDBJ databases">
        <title>The small core and large imbalanced accessory genome model reveals a collaborative survival strategy of Sorangium cellulosum strains in nature.</title>
        <authorList>
            <person name="Han K."/>
            <person name="Peng R."/>
            <person name="Blom J."/>
            <person name="Li Y.-Z."/>
        </authorList>
    </citation>
    <scope>NUCLEOTIDE SEQUENCE [LARGE SCALE GENOMIC DNA]</scope>
    <source>
        <strain evidence="3 4">So0149</strain>
    </source>
</reference>
<dbReference type="EMBL" id="JEMC01003638">
    <property type="protein sequence ID" value="KYF79670.1"/>
    <property type="molecule type" value="Genomic_DNA"/>
</dbReference>
<proteinExistence type="predicted"/>
<feature type="signal peptide" evidence="2">
    <location>
        <begin position="1"/>
        <end position="30"/>
    </location>
</feature>
<comment type="caution">
    <text evidence="3">The sequence shown here is derived from an EMBL/GenBank/DDBJ whole genome shotgun (WGS) entry which is preliminary data.</text>
</comment>
<evidence type="ECO:0000313" key="4">
    <source>
        <dbReference type="Proteomes" id="UP000075515"/>
    </source>
</evidence>
<feature type="chain" id="PRO_5007568080" evidence="2">
    <location>
        <begin position="31"/>
        <end position="86"/>
    </location>
</feature>
<name>A0A150RHM7_SORCE</name>
<feature type="non-terminal residue" evidence="3">
    <location>
        <position position="86"/>
    </location>
</feature>
<keyword evidence="2" id="KW-0732">Signal</keyword>